<keyword evidence="5" id="KW-0109">Calcium transport</keyword>
<dbReference type="GO" id="GO:0046872">
    <property type="term" value="F:metal ion binding"/>
    <property type="evidence" value="ECO:0007669"/>
    <property type="project" value="UniProtKB-KW"/>
</dbReference>
<feature type="transmembrane region" description="Helical" evidence="19">
    <location>
        <begin position="975"/>
        <end position="995"/>
    </location>
</feature>
<evidence type="ECO:0000256" key="12">
    <source>
        <dbReference type="ARBA" id="ARBA00022967"/>
    </source>
</evidence>
<dbReference type="Proteomes" id="UP000271241">
    <property type="component" value="Unassembled WGS sequence"/>
</dbReference>
<dbReference type="InterPro" id="IPR001757">
    <property type="entry name" value="P_typ_ATPase"/>
</dbReference>
<keyword evidence="7" id="KW-0479">Metal-binding</keyword>
<evidence type="ECO:0000256" key="3">
    <source>
        <dbReference type="ARBA" id="ARBA00022448"/>
    </source>
</evidence>
<evidence type="ECO:0000256" key="6">
    <source>
        <dbReference type="ARBA" id="ARBA00022692"/>
    </source>
</evidence>
<dbReference type="FunFam" id="1.20.1110.10:FF:000039">
    <property type="entry name" value="Calcium-transporting ATPase"/>
    <property type="match status" value="1"/>
</dbReference>
<dbReference type="NCBIfam" id="TIGR01517">
    <property type="entry name" value="ATPase-IIB_Ca"/>
    <property type="match status" value="1"/>
</dbReference>
<dbReference type="GO" id="GO:0005886">
    <property type="term" value="C:plasma membrane"/>
    <property type="evidence" value="ECO:0007669"/>
    <property type="project" value="TreeGrafter"/>
</dbReference>
<reference evidence="22" key="1">
    <citation type="journal article" date="2018" name="Nat. Microbiol.">
        <title>Leveraging single-cell genomics to expand the fungal tree of life.</title>
        <authorList>
            <person name="Ahrendt S.R."/>
            <person name="Quandt C.A."/>
            <person name="Ciobanu D."/>
            <person name="Clum A."/>
            <person name="Salamov A."/>
            <person name="Andreopoulos B."/>
            <person name="Cheng J.F."/>
            <person name="Woyke T."/>
            <person name="Pelin A."/>
            <person name="Henrissat B."/>
            <person name="Reynolds N.K."/>
            <person name="Benny G.L."/>
            <person name="Smith M.E."/>
            <person name="James T.Y."/>
            <person name="Grigoriev I.V."/>
        </authorList>
    </citation>
    <scope>NUCLEOTIDE SEQUENCE [LARGE SCALE GENOMIC DNA]</scope>
    <source>
        <strain evidence="22">RSA 1356</strain>
    </source>
</reference>
<dbReference type="SFLD" id="SFLDG00002">
    <property type="entry name" value="C1.7:_P-type_atpase_like"/>
    <property type="match status" value="1"/>
</dbReference>
<keyword evidence="11" id="KW-0460">Magnesium</keyword>
<dbReference type="PROSITE" id="PS00154">
    <property type="entry name" value="ATPASE_E1_E2"/>
    <property type="match status" value="1"/>
</dbReference>
<keyword evidence="15 19" id="KW-0472">Membrane</keyword>
<dbReference type="Gene3D" id="3.40.1110.10">
    <property type="entry name" value="Calcium-transporting ATPase, cytoplasmic domain N"/>
    <property type="match status" value="1"/>
</dbReference>
<dbReference type="SFLD" id="SFLDS00003">
    <property type="entry name" value="Haloacid_Dehalogenase"/>
    <property type="match status" value="1"/>
</dbReference>
<dbReference type="EMBL" id="KZ993217">
    <property type="protein sequence ID" value="RKP05214.1"/>
    <property type="molecule type" value="Genomic_DNA"/>
</dbReference>
<dbReference type="PANTHER" id="PTHR24093:SF369">
    <property type="entry name" value="CALCIUM-TRANSPORTING ATPASE"/>
    <property type="match status" value="1"/>
</dbReference>
<evidence type="ECO:0000256" key="4">
    <source>
        <dbReference type="ARBA" id="ARBA00022554"/>
    </source>
</evidence>
<dbReference type="FunFam" id="3.40.50.1000:FF:000018">
    <property type="entry name" value="Calcium-transporting ATPase"/>
    <property type="match status" value="1"/>
</dbReference>
<dbReference type="Gene3D" id="3.40.50.1000">
    <property type="entry name" value="HAD superfamily/HAD-like"/>
    <property type="match status" value="1"/>
</dbReference>
<evidence type="ECO:0000256" key="13">
    <source>
        <dbReference type="ARBA" id="ARBA00022989"/>
    </source>
</evidence>
<dbReference type="GO" id="GO:0016887">
    <property type="term" value="F:ATP hydrolysis activity"/>
    <property type="evidence" value="ECO:0007669"/>
    <property type="project" value="InterPro"/>
</dbReference>
<evidence type="ECO:0000256" key="14">
    <source>
        <dbReference type="ARBA" id="ARBA00023065"/>
    </source>
</evidence>
<accession>A0A4P9XHN3</accession>
<feature type="transmembrane region" description="Helical" evidence="19">
    <location>
        <begin position="865"/>
        <end position="891"/>
    </location>
</feature>
<dbReference type="Gene3D" id="1.20.1110.10">
    <property type="entry name" value="Calcium-transporting ATPase, transmembrane domain"/>
    <property type="match status" value="1"/>
</dbReference>
<feature type="transmembrane region" description="Helical" evidence="19">
    <location>
        <begin position="110"/>
        <end position="127"/>
    </location>
</feature>
<dbReference type="InterPro" id="IPR004014">
    <property type="entry name" value="ATPase_P-typ_cation-transptr_N"/>
</dbReference>
<dbReference type="PRINTS" id="PR00121">
    <property type="entry name" value="NAKATPASE"/>
</dbReference>
<protein>
    <recommendedName>
        <fullName evidence="18">Calcium-transporting ATPase 2</fullName>
        <ecNumber evidence="2">7.2.2.10</ecNumber>
    </recommendedName>
</protein>
<name>A0A4P9XHN3_9FUNG</name>
<feature type="domain" description="Cation-transporting P-type ATPase N-terminal" evidence="20">
    <location>
        <begin position="26"/>
        <end position="126"/>
    </location>
</feature>
<evidence type="ECO:0000256" key="15">
    <source>
        <dbReference type="ARBA" id="ARBA00023136"/>
    </source>
</evidence>
<dbReference type="Pfam" id="PF00689">
    <property type="entry name" value="Cation_ATPase_C"/>
    <property type="match status" value="1"/>
</dbReference>
<evidence type="ECO:0000256" key="2">
    <source>
        <dbReference type="ARBA" id="ARBA00012790"/>
    </source>
</evidence>
<evidence type="ECO:0000256" key="9">
    <source>
        <dbReference type="ARBA" id="ARBA00022837"/>
    </source>
</evidence>
<comment type="subcellular location">
    <subcellularLocation>
        <location evidence="1">Vacuole membrane</location>
        <topology evidence="1">Multi-pass membrane protein</topology>
    </subcellularLocation>
</comment>
<evidence type="ECO:0000313" key="22">
    <source>
        <dbReference type="Proteomes" id="UP000271241"/>
    </source>
</evidence>
<evidence type="ECO:0000256" key="19">
    <source>
        <dbReference type="SAM" id="Phobius"/>
    </source>
</evidence>
<evidence type="ECO:0000256" key="16">
    <source>
        <dbReference type="ARBA" id="ARBA00038148"/>
    </source>
</evidence>
<dbReference type="OrthoDB" id="3352408at2759"/>
<dbReference type="Gene3D" id="2.70.150.10">
    <property type="entry name" value="Calcium-transporting ATPase, cytoplasmic transduction domain A"/>
    <property type="match status" value="1"/>
</dbReference>
<evidence type="ECO:0000313" key="21">
    <source>
        <dbReference type="EMBL" id="RKP05214.1"/>
    </source>
</evidence>
<dbReference type="Pfam" id="PF00122">
    <property type="entry name" value="E1-E2_ATPase"/>
    <property type="match status" value="1"/>
</dbReference>
<evidence type="ECO:0000256" key="7">
    <source>
        <dbReference type="ARBA" id="ARBA00022723"/>
    </source>
</evidence>
<dbReference type="GO" id="GO:0006874">
    <property type="term" value="P:intracellular calcium ion homeostasis"/>
    <property type="evidence" value="ECO:0007669"/>
    <property type="project" value="TreeGrafter"/>
</dbReference>
<dbReference type="InterPro" id="IPR036412">
    <property type="entry name" value="HAD-like_sf"/>
</dbReference>
<dbReference type="PANTHER" id="PTHR24093">
    <property type="entry name" value="CATION TRANSPORTING ATPASE"/>
    <property type="match status" value="1"/>
</dbReference>
<feature type="transmembrane region" description="Helical" evidence="19">
    <location>
        <begin position="347"/>
        <end position="380"/>
    </location>
</feature>
<feature type="transmembrane region" description="Helical" evidence="19">
    <location>
        <begin position="906"/>
        <end position="925"/>
    </location>
</feature>
<dbReference type="InterPro" id="IPR023299">
    <property type="entry name" value="ATPase_P-typ_cyto_dom_N"/>
</dbReference>
<keyword evidence="12" id="KW-1278">Translocase</keyword>
<dbReference type="AlphaFoldDB" id="A0A4P9XHN3"/>
<feature type="transmembrane region" description="Helical" evidence="19">
    <location>
        <begin position="139"/>
        <end position="160"/>
    </location>
</feature>
<dbReference type="FunFam" id="2.70.150.10:FF:000028">
    <property type="entry name" value="Calcium-transporting ATPase"/>
    <property type="match status" value="1"/>
</dbReference>
<keyword evidence="10" id="KW-0067">ATP-binding</keyword>
<evidence type="ECO:0000256" key="18">
    <source>
        <dbReference type="ARBA" id="ARBA00067965"/>
    </source>
</evidence>
<dbReference type="InterPro" id="IPR023298">
    <property type="entry name" value="ATPase_P-typ_TM_dom_sf"/>
</dbReference>
<keyword evidence="13 19" id="KW-1133">Transmembrane helix</keyword>
<keyword evidence="6 19" id="KW-0812">Transmembrane</keyword>
<proteinExistence type="inferred from homology"/>
<feature type="non-terminal residue" evidence="21">
    <location>
        <position position="1"/>
    </location>
</feature>
<dbReference type="STRING" id="78915.A0A4P9XHN3"/>
<dbReference type="SFLD" id="SFLDF00027">
    <property type="entry name" value="p-type_atpase"/>
    <property type="match status" value="1"/>
</dbReference>
<keyword evidence="22" id="KW-1185">Reference proteome</keyword>
<evidence type="ECO:0000256" key="8">
    <source>
        <dbReference type="ARBA" id="ARBA00022741"/>
    </source>
</evidence>
<evidence type="ECO:0000256" key="11">
    <source>
        <dbReference type="ARBA" id="ARBA00022842"/>
    </source>
</evidence>
<dbReference type="SUPFAM" id="SSF81665">
    <property type="entry name" value="Calcium ATPase, transmembrane domain M"/>
    <property type="match status" value="1"/>
</dbReference>
<keyword evidence="14" id="KW-0406">Ion transport</keyword>
<dbReference type="InterPro" id="IPR008250">
    <property type="entry name" value="ATPase_P-typ_transduc_dom_A_sf"/>
</dbReference>
<dbReference type="PRINTS" id="PR00119">
    <property type="entry name" value="CATATPASE"/>
</dbReference>
<dbReference type="InterPro" id="IPR044492">
    <property type="entry name" value="P_typ_ATPase_HD_dom"/>
</dbReference>
<dbReference type="GO" id="GO:0005524">
    <property type="term" value="F:ATP binding"/>
    <property type="evidence" value="ECO:0007669"/>
    <property type="project" value="UniProtKB-KW"/>
</dbReference>
<dbReference type="NCBIfam" id="TIGR01494">
    <property type="entry name" value="ATPase_P-type"/>
    <property type="match status" value="2"/>
</dbReference>
<keyword evidence="4" id="KW-0926">Vacuole</keyword>
<dbReference type="SUPFAM" id="SSF56784">
    <property type="entry name" value="HAD-like"/>
    <property type="match status" value="1"/>
</dbReference>
<comment type="catalytic activity">
    <reaction evidence="17">
        <text>Ca(2+)(in) + ATP + H2O = Ca(2+)(out) + ADP + phosphate + H(+)</text>
        <dbReference type="Rhea" id="RHEA:18105"/>
        <dbReference type="ChEBI" id="CHEBI:15377"/>
        <dbReference type="ChEBI" id="CHEBI:15378"/>
        <dbReference type="ChEBI" id="CHEBI:29108"/>
        <dbReference type="ChEBI" id="CHEBI:30616"/>
        <dbReference type="ChEBI" id="CHEBI:43474"/>
        <dbReference type="ChEBI" id="CHEBI:456216"/>
        <dbReference type="EC" id="7.2.2.10"/>
    </reaction>
</comment>
<evidence type="ECO:0000256" key="10">
    <source>
        <dbReference type="ARBA" id="ARBA00022840"/>
    </source>
</evidence>
<dbReference type="Pfam" id="PF00690">
    <property type="entry name" value="Cation_ATPase_N"/>
    <property type="match status" value="1"/>
</dbReference>
<feature type="transmembrane region" description="Helical" evidence="19">
    <location>
        <begin position="823"/>
        <end position="844"/>
    </location>
</feature>
<dbReference type="GO" id="GO:0005388">
    <property type="term" value="F:P-type calcium transporter activity"/>
    <property type="evidence" value="ECO:0007669"/>
    <property type="project" value="UniProtKB-EC"/>
</dbReference>
<feature type="transmembrane region" description="Helical" evidence="19">
    <location>
        <begin position="314"/>
        <end position="335"/>
    </location>
</feature>
<dbReference type="InterPro" id="IPR023214">
    <property type="entry name" value="HAD_sf"/>
</dbReference>
<evidence type="ECO:0000256" key="1">
    <source>
        <dbReference type="ARBA" id="ARBA00004128"/>
    </source>
</evidence>
<evidence type="ECO:0000256" key="5">
    <source>
        <dbReference type="ARBA" id="ARBA00022568"/>
    </source>
</evidence>
<dbReference type="SUPFAM" id="SSF81653">
    <property type="entry name" value="Calcium ATPase, transduction domain A"/>
    <property type="match status" value="1"/>
</dbReference>
<dbReference type="InterPro" id="IPR006408">
    <property type="entry name" value="P-type_ATPase_IIB"/>
</dbReference>
<dbReference type="SMART" id="SM00831">
    <property type="entry name" value="Cation_ATPase_N"/>
    <property type="match status" value="1"/>
</dbReference>
<dbReference type="InterPro" id="IPR006068">
    <property type="entry name" value="ATPase_P-typ_cation-transptr_C"/>
</dbReference>
<evidence type="ECO:0000259" key="20">
    <source>
        <dbReference type="SMART" id="SM00831"/>
    </source>
</evidence>
<dbReference type="InterPro" id="IPR059000">
    <property type="entry name" value="ATPase_P-type_domA"/>
</dbReference>
<feature type="transmembrane region" description="Helical" evidence="19">
    <location>
        <begin position="793"/>
        <end position="811"/>
    </location>
</feature>
<keyword evidence="9" id="KW-0106">Calcium</keyword>
<feature type="transmembrane region" description="Helical" evidence="19">
    <location>
        <begin position="945"/>
        <end position="969"/>
    </location>
</feature>
<comment type="similarity">
    <text evidence="16">Belongs to the cation transport ATPase (P-type) (TC 3.A.3) family.</text>
</comment>
<gene>
    <name evidence="21" type="ORF">THASP1DRAFT_20077</name>
</gene>
<dbReference type="InterPro" id="IPR018303">
    <property type="entry name" value="ATPase_P-typ_P_site"/>
</dbReference>
<dbReference type="Pfam" id="PF13246">
    <property type="entry name" value="Cation_ATPase"/>
    <property type="match status" value="1"/>
</dbReference>
<keyword evidence="8" id="KW-0547">Nucleotide-binding</keyword>
<dbReference type="EC" id="7.2.2.10" evidence="2"/>
<dbReference type="SUPFAM" id="SSF81660">
    <property type="entry name" value="Metal cation-transporting ATPase, ATP-binding domain N"/>
    <property type="match status" value="1"/>
</dbReference>
<sequence>DPKPYTYSLHQLRALIDAKSLEALEAYGGVNGLIEALHTNAEYGLADVRPMPRTGTMRSVRSGKSTEVQDNAEQCTDLENRVRVYGANVLPVRNAKGLLQFIWLALQEKILIVLMVAAIVSLALGIYEDQVNDPSEADVHWIEGFAILVAIAIVVLVGSINDWQKDRQFRKLNAKKDDRLVNVIREGAQTQLSVHHLVVGDIMCMEPGDIVAADGIFLSGHNVKCDESSVTGETDAIRKRTLEECKAEIGHLDPLEHAADPFIISGSKVLEGVGRAVVVAVGENSFHGRIMLSLRQEAEDTPLQGKLNHLAEQIAKLGSASALLMLIILIILYFARWNSQSHEASAIASNLVGILITAVTVVVVAVPEGLPLAVTLALAFAMTRMLKDNNLVRVLAACETMGNATTVCSDKTGTLTQNRMSVVAGIVGRRRLFARVEESGVPGFPGAIDMSTLVNELPQTVTDLVQQAVAVNSNAFWDPTTEDFVGSKTETALLTWTRQQGAPEHTQLRDLYPVEQLWPFSSERKSMCTLVRITDPANGHVLHRAHVKGASEIILGRCTRILTTDGTTLASEEITEEVRQQLLHNIEQFASQSLRTIGIAYRDFPEYSKDSPLDDEHLSSELTLICIVGIEDPLREGVVDAVRLCQRAGVTVRMVTGDNIMTARAIATKCGIFTAGGIVMEGPKFRTLNDEQMREIIPRLQVLARSSPEDKRILVGKLKEMGDIVAVTGDGTNDGPALKMADIGFSMGIAGTEVAKEASAIILMDDNFASIVKAIMWGRSVNDAVKKFLQFQLTVNVTAVLLAFISAISSASSSNHVGSGESILTAVQLLWVNLIMDTLAALALATDPPTLELLNRQPEPRTAPLITFAMWKMILIQAIFQVAVCLVLLYAGPSIFDLPAQSKETPVLGTMVFNTFVWMQIFNEVNARRLDKGLNVFKGLLSNHFFLGIFVFIALCQAIIVQFGGYAFSTTPLTGVQWAVCLVIGLVSLPIGALVRLLPDSIFRCIGPLARLQDDQFRNPERDVLYEWKKDIRDVRTELSVFRALRGGRLRAYREAFPAAAMLPSIVASTVGVGVSMQSQPPVAKQAQ</sequence>
<keyword evidence="3" id="KW-0813">Transport</keyword>
<dbReference type="GO" id="GO:0005774">
    <property type="term" value="C:vacuolar membrane"/>
    <property type="evidence" value="ECO:0007669"/>
    <property type="project" value="UniProtKB-SubCell"/>
</dbReference>
<dbReference type="CDD" id="cd02081">
    <property type="entry name" value="P-type_ATPase_Ca_PMCA-like"/>
    <property type="match status" value="1"/>
</dbReference>
<evidence type="ECO:0000256" key="17">
    <source>
        <dbReference type="ARBA" id="ARBA00048694"/>
    </source>
</evidence>
<organism evidence="21 22">
    <name type="scientific">Thamnocephalis sphaerospora</name>
    <dbReference type="NCBI Taxonomy" id="78915"/>
    <lineage>
        <taxon>Eukaryota</taxon>
        <taxon>Fungi</taxon>
        <taxon>Fungi incertae sedis</taxon>
        <taxon>Zoopagomycota</taxon>
        <taxon>Zoopagomycotina</taxon>
        <taxon>Zoopagomycetes</taxon>
        <taxon>Zoopagales</taxon>
        <taxon>Sigmoideomycetaceae</taxon>
        <taxon>Thamnocephalis</taxon>
    </lineage>
</organism>